<evidence type="ECO:0000313" key="2">
    <source>
        <dbReference type="EMBL" id="PLW67681.1"/>
    </source>
</evidence>
<dbReference type="Pfam" id="PF13557">
    <property type="entry name" value="Phenol_MetA_deg"/>
    <property type="match status" value="1"/>
</dbReference>
<evidence type="ECO:0000313" key="3">
    <source>
        <dbReference type="Proteomes" id="UP000235005"/>
    </source>
</evidence>
<gene>
    <name evidence="2" type="ORF">C0039_15895</name>
</gene>
<feature type="signal peptide" evidence="1">
    <location>
        <begin position="1"/>
        <end position="25"/>
    </location>
</feature>
<organism evidence="2 3">
    <name type="scientific">Pseudohalioglobus lutimaris</name>
    <dbReference type="NCBI Taxonomy" id="1737061"/>
    <lineage>
        <taxon>Bacteria</taxon>
        <taxon>Pseudomonadati</taxon>
        <taxon>Pseudomonadota</taxon>
        <taxon>Gammaproteobacteria</taxon>
        <taxon>Cellvibrionales</taxon>
        <taxon>Halieaceae</taxon>
        <taxon>Pseudohalioglobus</taxon>
    </lineage>
</organism>
<accession>A0A2N5WZK9</accession>
<feature type="chain" id="PRO_5014652690" description="Phenol degradation protein meta" evidence="1">
    <location>
        <begin position="26"/>
        <end position="311"/>
    </location>
</feature>
<evidence type="ECO:0000256" key="1">
    <source>
        <dbReference type="SAM" id="SignalP"/>
    </source>
</evidence>
<proteinExistence type="predicted"/>
<name>A0A2N5WZK9_9GAMM</name>
<dbReference type="AlphaFoldDB" id="A0A2N5WZK9"/>
<dbReference type="InterPro" id="IPR025737">
    <property type="entry name" value="FApF"/>
</dbReference>
<reference evidence="2 3" key="1">
    <citation type="submission" date="2018-01" db="EMBL/GenBank/DDBJ databases">
        <title>The draft genome sequence of Halioglobus lutimaris HF004.</title>
        <authorList>
            <person name="Du Z.-J."/>
            <person name="Shi M.-J."/>
        </authorList>
    </citation>
    <scope>NUCLEOTIDE SEQUENCE [LARGE SCALE GENOMIC DNA]</scope>
    <source>
        <strain evidence="2 3">HF004</strain>
    </source>
</reference>
<keyword evidence="3" id="KW-1185">Reference proteome</keyword>
<comment type="caution">
    <text evidence="2">The sequence shown here is derived from an EMBL/GenBank/DDBJ whole genome shotgun (WGS) entry which is preliminary data.</text>
</comment>
<dbReference type="EMBL" id="PKUS01000025">
    <property type="protein sequence ID" value="PLW67681.1"/>
    <property type="molecule type" value="Genomic_DNA"/>
</dbReference>
<dbReference type="Proteomes" id="UP000235005">
    <property type="component" value="Unassembled WGS sequence"/>
</dbReference>
<keyword evidence="1" id="KW-0732">Signal</keyword>
<evidence type="ECO:0008006" key="4">
    <source>
        <dbReference type="Google" id="ProtNLM"/>
    </source>
</evidence>
<dbReference type="RefSeq" id="WP_101518642.1">
    <property type="nucleotide sequence ID" value="NZ_PKUS01000025.1"/>
</dbReference>
<protein>
    <recommendedName>
        <fullName evidence="4">Phenol degradation protein meta</fullName>
    </recommendedName>
</protein>
<dbReference type="OrthoDB" id="8639774at2"/>
<sequence>MTGIWRNAIAALCVFAFLFARPLQAAEGAVSLYAPGFFSAMAGVMPEAGTYGDFQVWLYDGNLNEAFLENQVVSKIDSQMAVPMLSVMHVTELSWLGGRYGFSIMGSYPSVDVGATLTAANQPLRDKDSASGLGDLTLTPLILGWHDSNWHSMFMLNAYLPTGGWDEHDLATTGLNRPALEPMYNLTYLSEETGRELSLAVGYTINFGNEDTDYESGDEFHLDFTLGQWFANHWMAGVAGYWFQQVTADDGAPDVLGSNKGRVLGAGPIVSYVTTLSGGNELLLSARYYHEFGGTNRLEGDALWLRLSFGI</sequence>